<dbReference type="RefSeq" id="WP_127914113.1">
    <property type="nucleotide sequence ID" value="NZ_RKLP01000001.1"/>
</dbReference>
<dbReference type="PANTHER" id="PTHR30055:SF209">
    <property type="entry name" value="POSSIBLE TRANSCRIPTIONAL REGULATORY PROTEIN (PROBABLY TETR-FAMILY)"/>
    <property type="match status" value="1"/>
</dbReference>
<dbReference type="InterPro" id="IPR001647">
    <property type="entry name" value="HTH_TetR"/>
</dbReference>
<dbReference type="EMBL" id="RKLP01000001">
    <property type="protein sequence ID" value="RVW11005.1"/>
    <property type="molecule type" value="Genomic_DNA"/>
</dbReference>
<evidence type="ECO:0000259" key="3">
    <source>
        <dbReference type="PROSITE" id="PS50977"/>
    </source>
</evidence>
<proteinExistence type="predicted"/>
<dbReference type="AlphaFoldDB" id="A0A3S3AXP9"/>
<dbReference type="InterPro" id="IPR050109">
    <property type="entry name" value="HTH-type_TetR-like_transc_reg"/>
</dbReference>
<gene>
    <name evidence="4" type="ORF">EGT67_00595</name>
</gene>
<accession>A0A3S3AXP9</accession>
<dbReference type="Proteomes" id="UP000286208">
    <property type="component" value="Unassembled WGS sequence"/>
</dbReference>
<dbReference type="GO" id="GO:0003700">
    <property type="term" value="F:DNA-binding transcription factor activity"/>
    <property type="evidence" value="ECO:0007669"/>
    <property type="project" value="TreeGrafter"/>
</dbReference>
<comment type="caution">
    <text evidence="4">The sequence shown here is derived from an EMBL/GenBank/DDBJ whole genome shotgun (WGS) entry which is preliminary data.</text>
</comment>
<dbReference type="OrthoDB" id="3869819at2"/>
<evidence type="ECO:0000313" key="5">
    <source>
        <dbReference type="Proteomes" id="UP000286208"/>
    </source>
</evidence>
<name>A0A3S3AXP9_9NOCA</name>
<dbReference type="PANTHER" id="PTHR30055">
    <property type="entry name" value="HTH-TYPE TRANSCRIPTIONAL REGULATOR RUTR"/>
    <property type="match status" value="1"/>
</dbReference>
<feature type="domain" description="HTH tetR-type" evidence="3">
    <location>
        <begin position="17"/>
        <end position="75"/>
    </location>
</feature>
<organism evidence="4 5">
    <name type="scientific">Prescottella agglutinans</name>
    <dbReference type="NCBI Taxonomy" id="1644129"/>
    <lineage>
        <taxon>Bacteria</taxon>
        <taxon>Bacillati</taxon>
        <taxon>Actinomycetota</taxon>
        <taxon>Actinomycetes</taxon>
        <taxon>Mycobacteriales</taxon>
        <taxon>Nocardiaceae</taxon>
        <taxon>Prescottella</taxon>
    </lineage>
</organism>
<evidence type="ECO:0000313" key="4">
    <source>
        <dbReference type="EMBL" id="RVW11005.1"/>
    </source>
</evidence>
<keyword evidence="5" id="KW-1185">Reference proteome</keyword>
<dbReference type="GO" id="GO:0000976">
    <property type="term" value="F:transcription cis-regulatory region binding"/>
    <property type="evidence" value="ECO:0007669"/>
    <property type="project" value="TreeGrafter"/>
</dbReference>
<sequence>MTPETPPAVPPLRAQARVNRARILEAAISAFAADPDASMDDVARAAGVVRRTVYSHFPNRDALIEGLVVEASTAIAEALGAGPPAPEAPDLGVAVLALRTWPIGDRFRVLLSFARRELGDERIHALLEPLRTTSIDNVERGQREGVFSDYLPADLLVAMYEGMTLTLLEHANRGAIVDRGETFATAGLVLLGLPPARAGEVVERAGRWLAESGKSNTGSAG</sequence>
<evidence type="ECO:0000256" key="2">
    <source>
        <dbReference type="PROSITE-ProRule" id="PRU00335"/>
    </source>
</evidence>
<dbReference type="InterPro" id="IPR009057">
    <property type="entry name" value="Homeodomain-like_sf"/>
</dbReference>
<protein>
    <submittedName>
        <fullName evidence="4">TetR/AcrR family transcriptional regulator</fullName>
    </submittedName>
</protein>
<dbReference type="Pfam" id="PF00440">
    <property type="entry name" value="TetR_N"/>
    <property type="match status" value="1"/>
</dbReference>
<feature type="DNA-binding region" description="H-T-H motif" evidence="2">
    <location>
        <begin position="38"/>
        <end position="57"/>
    </location>
</feature>
<evidence type="ECO:0000256" key="1">
    <source>
        <dbReference type="ARBA" id="ARBA00023125"/>
    </source>
</evidence>
<dbReference type="SUPFAM" id="SSF46689">
    <property type="entry name" value="Homeodomain-like"/>
    <property type="match status" value="1"/>
</dbReference>
<keyword evidence="1 2" id="KW-0238">DNA-binding</keyword>
<dbReference type="PROSITE" id="PS50977">
    <property type="entry name" value="HTH_TETR_2"/>
    <property type="match status" value="1"/>
</dbReference>
<reference evidence="4 5" key="1">
    <citation type="submission" date="2018-11" db="EMBL/GenBank/DDBJ databases">
        <title>Rhodococcus spongicola sp. nov. and Rhodococcus xishaensis sp. nov. from marine sponges.</title>
        <authorList>
            <person name="Li L."/>
            <person name="Lin H.W."/>
        </authorList>
    </citation>
    <scope>NUCLEOTIDE SEQUENCE [LARGE SCALE GENOMIC DNA]</scope>
    <source>
        <strain evidence="4 5">CCTCC AB2014297</strain>
    </source>
</reference>
<dbReference type="Gene3D" id="1.10.357.10">
    <property type="entry name" value="Tetracycline Repressor, domain 2"/>
    <property type="match status" value="1"/>
</dbReference>